<dbReference type="InterPro" id="IPR029058">
    <property type="entry name" value="AB_hydrolase_fold"/>
</dbReference>
<proteinExistence type="predicted"/>
<gene>
    <name evidence="2" type="ORF">GLP40_26175</name>
</gene>
<feature type="domain" description="AB hydrolase-1" evidence="1">
    <location>
        <begin position="22"/>
        <end position="252"/>
    </location>
</feature>
<name>A0A6I3KZU3_9NOCA</name>
<accession>A0A6I3KZU3</accession>
<protein>
    <submittedName>
        <fullName evidence="2">Alpha/beta fold hydrolase</fullName>
    </submittedName>
</protein>
<dbReference type="RefSeq" id="WP_154790658.1">
    <property type="nucleotide sequence ID" value="NZ_WMBB01000013.1"/>
</dbReference>
<dbReference type="GO" id="GO:0016020">
    <property type="term" value="C:membrane"/>
    <property type="evidence" value="ECO:0007669"/>
    <property type="project" value="TreeGrafter"/>
</dbReference>
<dbReference type="PANTHER" id="PTHR43798">
    <property type="entry name" value="MONOACYLGLYCEROL LIPASE"/>
    <property type="match status" value="1"/>
</dbReference>
<evidence type="ECO:0000259" key="1">
    <source>
        <dbReference type="Pfam" id="PF12697"/>
    </source>
</evidence>
<dbReference type="InterPro" id="IPR050266">
    <property type="entry name" value="AB_hydrolase_sf"/>
</dbReference>
<dbReference type="PANTHER" id="PTHR43798:SF33">
    <property type="entry name" value="HYDROLASE, PUTATIVE (AFU_ORTHOLOGUE AFUA_2G14860)-RELATED"/>
    <property type="match status" value="1"/>
</dbReference>
<comment type="caution">
    <text evidence="2">The sequence shown here is derived from an EMBL/GenBank/DDBJ whole genome shotgun (WGS) entry which is preliminary data.</text>
</comment>
<dbReference type="Pfam" id="PF12697">
    <property type="entry name" value="Abhydrolase_6"/>
    <property type="match status" value="1"/>
</dbReference>
<organism evidence="2 3">
    <name type="scientific">Nocardia aurantiaca</name>
    <dbReference type="NCBI Taxonomy" id="2675850"/>
    <lineage>
        <taxon>Bacteria</taxon>
        <taxon>Bacillati</taxon>
        <taxon>Actinomycetota</taxon>
        <taxon>Actinomycetes</taxon>
        <taxon>Mycobacteriales</taxon>
        <taxon>Nocardiaceae</taxon>
        <taxon>Nocardia</taxon>
    </lineage>
</organism>
<evidence type="ECO:0000313" key="3">
    <source>
        <dbReference type="Proteomes" id="UP000432464"/>
    </source>
</evidence>
<dbReference type="InterPro" id="IPR000073">
    <property type="entry name" value="AB_hydrolase_1"/>
</dbReference>
<dbReference type="SUPFAM" id="SSF53474">
    <property type="entry name" value="alpha/beta-Hydrolases"/>
    <property type="match status" value="1"/>
</dbReference>
<dbReference type="GO" id="GO:0016787">
    <property type="term" value="F:hydrolase activity"/>
    <property type="evidence" value="ECO:0007669"/>
    <property type="project" value="UniProtKB-KW"/>
</dbReference>
<dbReference type="Gene3D" id="3.40.50.1820">
    <property type="entry name" value="alpha/beta hydrolase"/>
    <property type="match status" value="1"/>
</dbReference>
<reference evidence="2 3" key="1">
    <citation type="submission" date="2019-11" db="EMBL/GenBank/DDBJ databases">
        <title>Nocardia sp. nov. CT2-14 isolated from soil.</title>
        <authorList>
            <person name="Kanchanasin P."/>
            <person name="Tanasupawat S."/>
            <person name="Yuki M."/>
            <person name="Kudo T."/>
        </authorList>
    </citation>
    <scope>NUCLEOTIDE SEQUENCE [LARGE SCALE GENOMIC DNA]</scope>
    <source>
        <strain evidence="2 3">CT2-14</strain>
    </source>
</reference>
<keyword evidence="3" id="KW-1185">Reference proteome</keyword>
<dbReference type="Proteomes" id="UP000432464">
    <property type="component" value="Unassembled WGS sequence"/>
</dbReference>
<keyword evidence="2" id="KW-0378">Hydrolase</keyword>
<evidence type="ECO:0000313" key="2">
    <source>
        <dbReference type="EMBL" id="MTE16243.1"/>
    </source>
</evidence>
<dbReference type="Gene3D" id="1.10.210.20">
    <property type="match status" value="1"/>
</dbReference>
<dbReference type="EMBL" id="WMBB01000013">
    <property type="protein sequence ID" value="MTE16243.1"/>
    <property type="molecule type" value="Genomic_DNA"/>
</dbReference>
<sequence>MTQTTMPPRIAVDKIGDGEPALLFLPGWCDFRSLFRDLLPLTGRHRTSVSLDWRGHGGSDRALVDFGAIELADDAQRVIEDLGLARVIPIGQAHAGWIALELRRRLGPERVPGVVFLDWMVLGPPPGFLDALVGLQNLAASEGVRAALMEMWTRGIDSPAVHAHVARMSTHGFDMWARAGREIAAGFAANGSPVAALEALACPALHVYAQPTDDEFLSAQKAYAAAHPSFHVQRLDASSHFPVLEVPGEIATAIEAFAGEVEAID</sequence>
<dbReference type="AlphaFoldDB" id="A0A6I3KZU3"/>